<evidence type="ECO:0000313" key="3">
    <source>
        <dbReference type="Proteomes" id="UP001190465"/>
    </source>
</evidence>
<feature type="region of interest" description="Disordered" evidence="1">
    <location>
        <begin position="58"/>
        <end position="79"/>
    </location>
</feature>
<organism evidence="2 3">
    <name type="scientific">[Mycobacterium] burgundiense</name>
    <dbReference type="NCBI Taxonomy" id="3064286"/>
    <lineage>
        <taxon>Bacteria</taxon>
        <taxon>Bacillati</taxon>
        <taxon>Actinomycetota</taxon>
        <taxon>Actinomycetes</taxon>
        <taxon>Mycobacteriales</taxon>
        <taxon>Mycobacteriaceae</taxon>
        <taxon>Mycolicibacterium</taxon>
    </lineage>
</organism>
<dbReference type="EMBL" id="OY726397">
    <property type="protein sequence ID" value="CAJ1500135.1"/>
    <property type="molecule type" value="Genomic_DNA"/>
</dbReference>
<dbReference type="Proteomes" id="UP001190465">
    <property type="component" value="Chromosome"/>
</dbReference>
<dbReference type="RefSeq" id="WP_308481818.1">
    <property type="nucleotide sequence ID" value="NZ_OY726397.1"/>
</dbReference>
<accession>A0ABM9LJU5</accession>
<sequence length="79" mass="8422">MSTTLTFTLLIGVPLAVSAFYALVTLTKKGPRPPSYKLPDEWTHGSLLWAATDEKVGKEGHGHGHDAEFKVGGGASGKW</sequence>
<keyword evidence="3" id="KW-1185">Reference proteome</keyword>
<name>A0ABM9LJU5_9MYCO</name>
<gene>
    <name evidence="2" type="ORF">MU0053_001593</name>
</gene>
<evidence type="ECO:0000313" key="2">
    <source>
        <dbReference type="EMBL" id="CAJ1500135.1"/>
    </source>
</evidence>
<evidence type="ECO:0000256" key="1">
    <source>
        <dbReference type="SAM" id="MobiDB-lite"/>
    </source>
</evidence>
<reference evidence="2 3" key="1">
    <citation type="submission" date="2023-08" db="EMBL/GenBank/DDBJ databases">
        <authorList>
            <person name="Folkvardsen B D."/>
            <person name="Norman A."/>
        </authorList>
    </citation>
    <scope>NUCLEOTIDE SEQUENCE [LARGE SCALE GENOMIC DNA]</scope>
    <source>
        <strain evidence="2 3">Mu0053</strain>
    </source>
</reference>
<feature type="compositionally biased region" description="Basic and acidic residues" evidence="1">
    <location>
        <begin position="58"/>
        <end position="69"/>
    </location>
</feature>
<proteinExistence type="predicted"/>
<protein>
    <submittedName>
        <fullName evidence="2">Uncharacterized protein</fullName>
    </submittedName>
</protein>